<evidence type="ECO:0000256" key="2">
    <source>
        <dbReference type="ARBA" id="ARBA00009533"/>
    </source>
</evidence>
<dbReference type="EMBL" id="SMKU01000051">
    <property type="protein sequence ID" value="TDD90400.1"/>
    <property type="molecule type" value="Genomic_DNA"/>
</dbReference>
<reference evidence="9 10" key="1">
    <citation type="submission" date="2019-03" db="EMBL/GenBank/DDBJ databases">
        <title>Draft genome sequences of novel Actinobacteria.</title>
        <authorList>
            <person name="Sahin N."/>
            <person name="Ay H."/>
            <person name="Saygin H."/>
        </authorList>
    </citation>
    <scope>NUCLEOTIDE SEQUENCE [LARGE SCALE GENOMIC DNA]</scope>
    <source>
        <strain evidence="9 10">H3C3</strain>
    </source>
</reference>
<dbReference type="Gene3D" id="3.90.1150.170">
    <property type="match status" value="1"/>
</dbReference>
<accession>A0A4R5BYC0</accession>
<dbReference type="GO" id="GO:0019752">
    <property type="term" value="P:carboxylic acid metabolic process"/>
    <property type="evidence" value="ECO:0007669"/>
    <property type="project" value="InterPro"/>
</dbReference>
<evidence type="ECO:0000313" key="10">
    <source>
        <dbReference type="Proteomes" id="UP000294513"/>
    </source>
</evidence>
<feature type="modified residue" description="N6-(pyridoxal phosphate)lysine" evidence="6">
    <location>
        <position position="318"/>
    </location>
</feature>
<organism evidence="9 10">
    <name type="scientific">Actinomadura rubrisoli</name>
    <dbReference type="NCBI Taxonomy" id="2530368"/>
    <lineage>
        <taxon>Bacteria</taxon>
        <taxon>Bacillati</taxon>
        <taxon>Actinomycetota</taxon>
        <taxon>Actinomycetes</taxon>
        <taxon>Streptosporangiales</taxon>
        <taxon>Thermomonosporaceae</taxon>
        <taxon>Actinomadura</taxon>
    </lineage>
</organism>
<proteinExistence type="inferred from homology"/>
<dbReference type="PANTHER" id="PTHR45677:SF8">
    <property type="entry name" value="CYSTEINE SULFINIC ACID DECARBOXYLASE"/>
    <property type="match status" value="1"/>
</dbReference>
<dbReference type="Gene3D" id="3.90.1150.10">
    <property type="entry name" value="Aspartate Aminotransferase, domain 1"/>
    <property type="match status" value="1"/>
</dbReference>
<dbReference type="SUPFAM" id="SSF53383">
    <property type="entry name" value="PLP-dependent transferases"/>
    <property type="match status" value="1"/>
</dbReference>
<keyword evidence="10" id="KW-1185">Reference proteome</keyword>
<protein>
    <submittedName>
        <fullName evidence="9">Pyridoxal-dependent decarboxylase</fullName>
    </submittedName>
</protein>
<dbReference type="OrthoDB" id="3335676at2"/>
<evidence type="ECO:0000256" key="3">
    <source>
        <dbReference type="ARBA" id="ARBA00022793"/>
    </source>
</evidence>
<sequence length="495" mass="52805">MAETEIMARTPGGSSLEAPGPLDIGAREGARLLADVVALVGRHAETVAEGPVAPAEPGTGKIRDWLDGYRFDAARPAAEVVPEIIRELRSWGVQTTHPRYFGLFNPTPTWWGVAGELIAAAVNPQLAAYSHAEAAVEMERHVLRFLAARLGMPGTTEGSFTVGGAEANLTAVVVALTRRFGSYAESGLAGLPARPVLYASAESHLAWLKIAHLTGLGRDAVRLVPADAAHRLDGERLRRMHQADLDAGRAPFLLVGTAGTTGGGALDPLPELARLADEWGLHFHVDAAWAGALALSDRLRPLLDGVERADSVTVDAHKWLSAPMGAGMFLTPHPEALADAFRVSTSYMPPDTEGAADPYTTSVQWSRRFAGLKVFLALAAVGRQGFAEQLERDVELGVLLARRLAEHGWSRINDTPLPLVCVVDPGADALDRERSARWHAAVAAHVVRSGRAWISPVSVGGRPAVRLCVTSHRTRAQDVEDVVDALGRARDEVNG</sequence>
<feature type="region of interest" description="Disordered" evidence="8">
    <location>
        <begin position="1"/>
        <end position="21"/>
    </location>
</feature>
<evidence type="ECO:0000256" key="7">
    <source>
        <dbReference type="RuleBase" id="RU000382"/>
    </source>
</evidence>
<dbReference type="InterPro" id="IPR015424">
    <property type="entry name" value="PyrdxlP-dep_Trfase"/>
</dbReference>
<dbReference type="InterPro" id="IPR015421">
    <property type="entry name" value="PyrdxlP-dep_Trfase_major"/>
</dbReference>
<comment type="similarity">
    <text evidence="2 7">Belongs to the group II decarboxylase family.</text>
</comment>
<dbReference type="PANTHER" id="PTHR45677">
    <property type="entry name" value="GLUTAMATE DECARBOXYLASE-RELATED"/>
    <property type="match status" value="1"/>
</dbReference>
<name>A0A4R5BYC0_9ACTN</name>
<dbReference type="InterPro" id="IPR002129">
    <property type="entry name" value="PyrdxlP-dep_de-COase"/>
</dbReference>
<dbReference type="AlphaFoldDB" id="A0A4R5BYC0"/>
<evidence type="ECO:0000313" key="9">
    <source>
        <dbReference type="EMBL" id="TDD90400.1"/>
    </source>
</evidence>
<keyword evidence="3" id="KW-0210">Decarboxylase</keyword>
<evidence type="ECO:0000256" key="1">
    <source>
        <dbReference type="ARBA" id="ARBA00001933"/>
    </source>
</evidence>
<comment type="cofactor">
    <cofactor evidence="1 6 7">
        <name>pyridoxal 5'-phosphate</name>
        <dbReference type="ChEBI" id="CHEBI:597326"/>
    </cofactor>
</comment>
<dbReference type="GO" id="GO:0005737">
    <property type="term" value="C:cytoplasm"/>
    <property type="evidence" value="ECO:0007669"/>
    <property type="project" value="TreeGrafter"/>
</dbReference>
<gene>
    <name evidence="9" type="ORF">E1298_13145</name>
</gene>
<evidence type="ECO:0000256" key="5">
    <source>
        <dbReference type="ARBA" id="ARBA00023239"/>
    </source>
</evidence>
<dbReference type="Pfam" id="PF00282">
    <property type="entry name" value="Pyridoxal_deC"/>
    <property type="match status" value="1"/>
</dbReference>
<evidence type="ECO:0000256" key="6">
    <source>
        <dbReference type="PIRSR" id="PIRSR602129-50"/>
    </source>
</evidence>
<dbReference type="Proteomes" id="UP000294513">
    <property type="component" value="Unassembled WGS sequence"/>
</dbReference>
<dbReference type="InterPro" id="IPR015422">
    <property type="entry name" value="PyrdxlP-dep_Trfase_small"/>
</dbReference>
<keyword evidence="5 7" id="KW-0456">Lyase</keyword>
<evidence type="ECO:0000256" key="8">
    <source>
        <dbReference type="SAM" id="MobiDB-lite"/>
    </source>
</evidence>
<keyword evidence="4 6" id="KW-0663">Pyridoxal phosphate</keyword>
<evidence type="ECO:0000256" key="4">
    <source>
        <dbReference type="ARBA" id="ARBA00022898"/>
    </source>
</evidence>
<dbReference type="Gene3D" id="3.40.640.10">
    <property type="entry name" value="Type I PLP-dependent aspartate aminotransferase-like (Major domain)"/>
    <property type="match status" value="1"/>
</dbReference>
<dbReference type="GO" id="GO:0030170">
    <property type="term" value="F:pyridoxal phosphate binding"/>
    <property type="evidence" value="ECO:0007669"/>
    <property type="project" value="InterPro"/>
</dbReference>
<comment type="caution">
    <text evidence="9">The sequence shown here is derived from an EMBL/GenBank/DDBJ whole genome shotgun (WGS) entry which is preliminary data.</text>
</comment>
<dbReference type="RefSeq" id="WP_131892803.1">
    <property type="nucleotide sequence ID" value="NZ_SMKU01000051.1"/>
</dbReference>
<dbReference type="GO" id="GO:0004058">
    <property type="term" value="F:aromatic-L-amino-acid decarboxylase activity"/>
    <property type="evidence" value="ECO:0007669"/>
    <property type="project" value="UniProtKB-ARBA"/>
</dbReference>